<dbReference type="GO" id="GO:0016853">
    <property type="term" value="F:isomerase activity"/>
    <property type="evidence" value="ECO:0007669"/>
    <property type="project" value="UniProtKB-KW"/>
</dbReference>
<dbReference type="EMBL" id="JBHTBJ010000001">
    <property type="protein sequence ID" value="MFC7272640.1"/>
    <property type="molecule type" value="Genomic_DNA"/>
</dbReference>
<keyword evidence="2" id="KW-0413">Isomerase</keyword>
<dbReference type="RefSeq" id="WP_378964024.1">
    <property type="nucleotide sequence ID" value="NZ_JBHTBJ010000001.1"/>
</dbReference>
<reference evidence="3" key="1">
    <citation type="journal article" date="2019" name="Int. J. Syst. Evol. Microbiol.">
        <title>The Global Catalogue of Microorganisms (GCM) 10K type strain sequencing project: providing services to taxonomists for standard genome sequencing and annotation.</title>
        <authorList>
            <consortium name="The Broad Institute Genomics Platform"/>
            <consortium name="The Broad Institute Genome Sequencing Center for Infectious Disease"/>
            <person name="Wu L."/>
            <person name="Ma J."/>
        </authorList>
    </citation>
    <scope>NUCLEOTIDE SEQUENCE [LARGE SCALE GENOMIC DNA]</scope>
    <source>
        <strain evidence="3">XZYJT-10</strain>
    </source>
</reference>
<protein>
    <submittedName>
        <fullName evidence="2">Maleylpyruvate isomerase family mycothiol-dependent enzyme</fullName>
    </submittedName>
</protein>
<evidence type="ECO:0000313" key="3">
    <source>
        <dbReference type="Proteomes" id="UP001596548"/>
    </source>
</evidence>
<keyword evidence="3" id="KW-1185">Reference proteome</keyword>
<name>A0ABW2HJF6_9ACTN</name>
<accession>A0ABW2HJF6</accession>
<proteinExistence type="predicted"/>
<dbReference type="Gene3D" id="1.20.120.450">
    <property type="entry name" value="dinb family like domain"/>
    <property type="match status" value="1"/>
</dbReference>
<dbReference type="InterPro" id="IPR024344">
    <property type="entry name" value="MDMPI_metal-binding"/>
</dbReference>
<dbReference type="NCBIfam" id="TIGR03083">
    <property type="entry name" value="maleylpyruvate isomerase family mycothiol-dependent enzyme"/>
    <property type="match status" value="1"/>
</dbReference>
<comment type="caution">
    <text evidence="2">The sequence shown here is derived from an EMBL/GenBank/DDBJ whole genome shotgun (WGS) entry which is preliminary data.</text>
</comment>
<dbReference type="SUPFAM" id="SSF109854">
    <property type="entry name" value="DinB/YfiT-like putative metalloenzymes"/>
    <property type="match status" value="1"/>
</dbReference>
<organism evidence="2 3">
    <name type="scientific">Paractinoplanes rhizophilus</name>
    <dbReference type="NCBI Taxonomy" id="1416877"/>
    <lineage>
        <taxon>Bacteria</taxon>
        <taxon>Bacillati</taxon>
        <taxon>Actinomycetota</taxon>
        <taxon>Actinomycetes</taxon>
        <taxon>Micromonosporales</taxon>
        <taxon>Micromonosporaceae</taxon>
        <taxon>Paractinoplanes</taxon>
    </lineage>
</organism>
<dbReference type="Pfam" id="PF11716">
    <property type="entry name" value="MDMPI_N"/>
    <property type="match status" value="1"/>
</dbReference>
<evidence type="ECO:0000259" key="1">
    <source>
        <dbReference type="Pfam" id="PF11716"/>
    </source>
</evidence>
<sequence>MDDRTPRDAVVAERTELAAMLADLTPEQWAAPSLCAGWRVREVVAHMTMPFRMSAASFAMGMVRARGNFHRMADRQARRDTDRLSDEELLASLRDNAEHPWRPPGGGIVGALSHDVIHGLDISVGLGLDRRPPASRVRIVLDSMTGKNIRYFGTDLSGVRLEADDLDWSLGQGTPLRGSAADLLLVVCGRRIPAALLTGTAAARFSG</sequence>
<dbReference type="InterPro" id="IPR034660">
    <property type="entry name" value="DinB/YfiT-like"/>
</dbReference>
<feature type="domain" description="Mycothiol-dependent maleylpyruvate isomerase metal-binding" evidence="1">
    <location>
        <begin position="12"/>
        <end position="98"/>
    </location>
</feature>
<dbReference type="Proteomes" id="UP001596548">
    <property type="component" value="Unassembled WGS sequence"/>
</dbReference>
<gene>
    <name evidence="2" type="ORF">ACFQS1_01500</name>
</gene>
<evidence type="ECO:0000313" key="2">
    <source>
        <dbReference type="EMBL" id="MFC7272640.1"/>
    </source>
</evidence>
<dbReference type="InterPro" id="IPR017517">
    <property type="entry name" value="Maleyloyr_isom"/>
</dbReference>